<proteinExistence type="predicted"/>
<dbReference type="Pfam" id="PF06745">
    <property type="entry name" value="ATPase"/>
    <property type="match status" value="2"/>
</dbReference>
<dbReference type="InterPro" id="IPR030665">
    <property type="entry name" value="KaiC"/>
</dbReference>
<dbReference type="SUPFAM" id="SSF52540">
    <property type="entry name" value="P-loop containing nucleoside triphosphate hydrolases"/>
    <property type="match status" value="2"/>
</dbReference>
<organism evidence="8 9">
    <name type="scientific">Amantichitinum ursilacus</name>
    <dbReference type="NCBI Taxonomy" id="857265"/>
    <lineage>
        <taxon>Bacteria</taxon>
        <taxon>Pseudomonadati</taxon>
        <taxon>Pseudomonadota</taxon>
        <taxon>Betaproteobacteria</taxon>
        <taxon>Neisseriales</taxon>
        <taxon>Chitinibacteraceae</taxon>
        <taxon>Amantichitinum</taxon>
    </lineage>
</organism>
<gene>
    <name evidence="8" type="primary">kaiC</name>
    <name evidence="8" type="ORF">WG78_08930</name>
</gene>
<feature type="domain" description="KaiC" evidence="7">
    <location>
        <begin position="5"/>
        <end position="234"/>
    </location>
</feature>
<sequence>MEQLERLPSGVKGLDALFKGGMVAGSSYIVQGRPGSGKTILANQMAFNHVRQGGRALFATLLAESHERLFQFLSTMSFFDPTAIGAEIQYVSAFDTLANDGLDDVVRLLRREIIRQKATLLVVDGLLNARSKAETPIDTKKFIAELQGHAAFAGCTVLFLTSAMLQDSSPEHTMVDGVIELGEELYGSRSIRRLHLRKTRGSGAISGLHEFEITDNGLVVYPRLEALLSSPSLPDEPDLSRVRSGIDSFDRLIEGGIPRSSVTLIMGPSGIGKTTLGLSFLAQCTPEEPGLHFGFYETPARLKHKALSVGIDLQSKLDSGALHIQWQPTTETLIDVLGYRLLDAVERTGARRVFIDSLSGMARAASNSGRIVEFFSALMNELRSRDVTVYATWEMRDLFGSEIKAPAPELSSIVDNLFLMRFVELRARMKRALSVLKMRDSLYDTSLLEVLISERGVELASTFGDVATVLSGSATTQSAG</sequence>
<dbReference type="AlphaFoldDB" id="A0A0N0XJ18"/>
<dbReference type="InterPro" id="IPR010624">
    <property type="entry name" value="KaiC_dom"/>
</dbReference>
<dbReference type="GO" id="GO:0005524">
    <property type="term" value="F:ATP binding"/>
    <property type="evidence" value="ECO:0007669"/>
    <property type="project" value="InterPro"/>
</dbReference>
<feature type="domain" description="KaiC" evidence="7">
    <location>
        <begin position="240"/>
        <end position="473"/>
    </location>
</feature>
<evidence type="ECO:0000259" key="7">
    <source>
        <dbReference type="PROSITE" id="PS51146"/>
    </source>
</evidence>
<dbReference type="PRINTS" id="PR01874">
    <property type="entry name" value="DNAREPAIRADA"/>
</dbReference>
<evidence type="ECO:0000313" key="8">
    <source>
        <dbReference type="EMBL" id="KPC53202.1"/>
    </source>
</evidence>
<reference evidence="8 9" key="1">
    <citation type="submission" date="2015-07" db="EMBL/GenBank/DDBJ databases">
        <title>Draft genome sequence of the Amantichitinum ursilacus IGB-41, a new chitin-degrading bacterium.</title>
        <authorList>
            <person name="Kirstahler P."/>
            <person name="Guenther M."/>
            <person name="Grumaz C."/>
            <person name="Rupp S."/>
            <person name="Zibek S."/>
            <person name="Sohn K."/>
        </authorList>
    </citation>
    <scope>NUCLEOTIDE SEQUENCE [LARGE SCALE GENOMIC DNA]</scope>
    <source>
        <strain evidence="8 9">IGB-41</strain>
    </source>
</reference>
<dbReference type="CDD" id="cd01124">
    <property type="entry name" value="KaiC-like"/>
    <property type="match status" value="1"/>
</dbReference>
<keyword evidence="5 8" id="KW-0418">Kinase</keyword>
<dbReference type="GO" id="GO:0004674">
    <property type="term" value="F:protein serine/threonine kinase activity"/>
    <property type="evidence" value="ECO:0007669"/>
    <property type="project" value="UniProtKB-EC"/>
</dbReference>
<evidence type="ECO:0000256" key="4">
    <source>
        <dbReference type="ARBA" id="ARBA00022737"/>
    </source>
</evidence>
<evidence type="ECO:0000256" key="2">
    <source>
        <dbReference type="ARBA" id="ARBA00022553"/>
    </source>
</evidence>
<dbReference type="SMART" id="SM00382">
    <property type="entry name" value="AAA"/>
    <property type="match status" value="2"/>
</dbReference>
<name>A0A0N0XJ18_9NEIS</name>
<evidence type="ECO:0000256" key="3">
    <source>
        <dbReference type="ARBA" id="ARBA00022679"/>
    </source>
</evidence>
<dbReference type="PANTHER" id="PTHR42926:SF1">
    <property type="entry name" value="CIRCADIAN CLOCK OSCILLATOR PROTEIN KAIC 1"/>
    <property type="match status" value="1"/>
</dbReference>
<keyword evidence="4" id="KW-0677">Repeat</keyword>
<evidence type="ECO:0000313" key="9">
    <source>
        <dbReference type="Proteomes" id="UP000037939"/>
    </source>
</evidence>
<dbReference type="PROSITE" id="PS51146">
    <property type="entry name" value="KAIC"/>
    <property type="match status" value="2"/>
</dbReference>
<comment type="caution">
    <text evidence="8">The sequence shown here is derived from an EMBL/GenBank/DDBJ whole genome shotgun (WGS) entry which is preliminary data.</text>
</comment>
<dbReference type="OrthoDB" id="9783783at2"/>
<protein>
    <recommendedName>
        <fullName evidence="1">non-specific serine/threonine protein kinase</fullName>
        <ecNumber evidence="1">2.7.11.1</ecNumber>
    </recommendedName>
</protein>
<accession>A0A0N0XJ18</accession>
<evidence type="ECO:0000256" key="5">
    <source>
        <dbReference type="ARBA" id="ARBA00022777"/>
    </source>
</evidence>
<dbReference type="InterPro" id="IPR051347">
    <property type="entry name" value="Circadian_clock_KaiC-rel"/>
</dbReference>
<evidence type="ECO:0000256" key="6">
    <source>
        <dbReference type="ARBA" id="ARBA00022801"/>
    </source>
</evidence>
<dbReference type="InterPro" id="IPR027417">
    <property type="entry name" value="P-loop_NTPase"/>
</dbReference>
<dbReference type="EMBL" id="LAQT01000007">
    <property type="protein sequence ID" value="KPC53202.1"/>
    <property type="molecule type" value="Genomic_DNA"/>
</dbReference>
<dbReference type="GO" id="GO:0016787">
    <property type="term" value="F:hydrolase activity"/>
    <property type="evidence" value="ECO:0007669"/>
    <property type="project" value="UniProtKB-KW"/>
</dbReference>
<dbReference type="InterPro" id="IPR014774">
    <property type="entry name" value="KaiC-like_dom"/>
</dbReference>
<dbReference type="InterPro" id="IPR003593">
    <property type="entry name" value="AAA+_ATPase"/>
</dbReference>
<dbReference type="EC" id="2.7.11.1" evidence="1"/>
<dbReference type="Gene3D" id="3.40.50.300">
    <property type="entry name" value="P-loop containing nucleotide triphosphate hydrolases"/>
    <property type="match status" value="2"/>
</dbReference>
<dbReference type="PATRIC" id="fig|857265.3.peg.1833"/>
<dbReference type="Proteomes" id="UP000037939">
    <property type="component" value="Unassembled WGS sequence"/>
</dbReference>
<dbReference type="STRING" id="857265.WG78_08930"/>
<dbReference type="PIRSF" id="PIRSF039117">
    <property type="entry name" value="KaiC"/>
    <property type="match status" value="1"/>
</dbReference>
<keyword evidence="9" id="KW-1185">Reference proteome</keyword>
<dbReference type="PANTHER" id="PTHR42926">
    <property type="match status" value="1"/>
</dbReference>
<evidence type="ECO:0000256" key="1">
    <source>
        <dbReference type="ARBA" id="ARBA00012513"/>
    </source>
</evidence>
<keyword evidence="2" id="KW-0597">Phosphoprotein</keyword>
<keyword evidence="6" id="KW-0378">Hydrolase</keyword>
<keyword evidence="3 8" id="KW-0808">Transferase</keyword>
<dbReference type="RefSeq" id="WP_053937454.1">
    <property type="nucleotide sequence ID" value="NZ_LAQT01000007.1"/>
</dbReference>